<dbReference type="InterPro" id="IPR045311">
    <property type="entry name" value="LC-FACS_euk"/>
</dbReference>
<dbReference type="GO" id="GO:0005524">
    <property type="term" value="F:ATP binding"/>
    <property type="evidence" value="ECO:0007669"/>
    <property type="project" value="UniProtKB-KW"/>
</dbReference>
<dbReference type="InterPro" id="IPR042099">
    <property type="entry name" value="ANL_N_sf"/>
</dbReference>
<dbReference type="GO" id="GO:0005783">
    <property type="term" value="C:endoplasmic reticulum"/>
    <property type="evidence" value="ECO:0007669"/>
    <property type="project" value="TreeGrafter"/>
</dbReference>
<evidence type="ECO:0000259" key="16">
    <source>
        <dbReference type="Pfam" id="PF00501"/>
    </source>
</evidence>
<reference evidence="17" key="3">
    <citation type="submission" date="2025-09" db="UniProtKB">
        <authorList>
            <consortium name="Ensembl"/>
        </authorList>
    </citation>
    <scope>IDENTIFICATION</scope>
</reference>
<keyword evidence="5" id="KW-0067">ATP-binding</keyword>
<evidence type="ECO:0000256" key="8">
    <source>
        <dbReference type="ARBA" id="ARBA00024495"/>
    </source>
</evidence>
<comment type="catalytic activity">
    <reaction evidence="11">
        <text>(E)-hexadec-2-enoate + ATP + CoA = (2E)-hexadecenoyl-CoA + AMP + diphosphate</text>
        <dbReference type="Rhea" id="RHEA:36139"/>
        <dbReference type="ChEBI" id="CHEBI:30616"/>
        <dbReference type="ChEBI" id="CHEBI:33019"/>
        <dbReference type="ChEBI" id="CHEBI:57287"/>
        <dbReference type="ChEBI" id="CHEBI:61526"/>
        <dbReference type="ChEBI" id="CHEBI:72745"/>
        <dbReference type="ChEBI" id="CHEBI:456215"/>
    </reaction>
    <physiologicalReaction direction="left-to-right" evidence="11">
        <dbReference type="Rhea" id="RHEA:36140"/>
    </physiologicalReaction>
</comment>
<reference evidence="17" key="2">
    <citation type="submission" date="2025-08" db="UniProtKB">
        <authorList>
            <consortium name="Ensembl"/>
        </authorList>
    </citation>
    <scope>IDENTIFICATION</scope>
</reference>
<dbReference type="Gene3D" id="3.40.50.12780">
    <property type="entry name" value="N-terminal domain of ligase-like"/>
    <property type="match status" value="1"/>
</dbReference>
<evidence type="ECO:0000256" key="7">
    <source>
        <dbReference type="ARBA" id="ARBA00024484"/>
    </source>
</evidence>
<evidence type="ECO:0000256" key="12">
    <source>
        <dbReference type="ARBA" id="ARBA00026113"/>
    </source>
</evidence>
<dbReference type="Pfam" id="PF00501">
    <property type="entry name" value="AMP-binding"/>
    <property type="match status" value="1"/>
</dbReference>
<dbReference type="SUPFAM" id="SSF56801">
    <property type="entry name" value="Acetyl-CoA synthetase-like"/>
    <property type="match status" value="1"/>
</dbReference>
<evidence type="ECO:0000256" key="3">
    <source>
        <dbReference type="ARBA" id="ARBA00022741"/>
    </source>
</evidence>
<dbReference type="CDD" id="cd05927">
    <property type="entry name" value="LC-FACS_euk"/>
    <property type="match status" value="1"/>
</dbReference>
<comment type="catalytic activity">
    <reaction evidence="10">
        <text>(5Z,8Z,11Z,14Z)-eicosatetraenoate + ATP + CoA = (5Z,8Z,11Z,14Z)-eicosatetraenoyl-CoA + AMP + diphosphate</text>
        <dbReference type="Rhea" id="RHEA:19713"/>
        <dbReference type="ChEBI" id="CHEBI:30616"/>
        <dbReference type="ChEBI" id="CHEBI:32395"/>
        <dbReference type="ChEBI" id="CHEBI:33019"/>
        <dbReference type="ChEBI" id="CHEBI:57287"/>
        <dbReference type="ChEBI" id="CHEBI:57368"/>
        <dbReference type="ChEBI" id="CHEBI:456215"/>
        <dbReference type="EC" id="6.2.1.15"/>
    </reaction>
    <physiologicalReaction direction="left-to-right" evidence="10">
        <dbReference type="Rhea" id="RHEA:19714"/>
    </physiologicalReaction>
</comment>
<evidence type="ECO:0000313" key="18">
    <source>
        <dbReference type="Proteomes" id="UP000016665"/>
    </source>
</evidence>
<comment type="similarity">
    <text evidence="1">Belongs to the ATP-dependent AMP-binding enzyme family.</text>
</comment>
<evidence type="ECO:0000256" key="10">
    <source>
        <dbReference type="ARBA" id="ARBA00024548"/>
    </source>
</evidence>
<organism evidence="17 18">
    <name type="scientific">Ficedula albicollis</name>
    <name type="common">Collared flycatcher</name>
    <name type="synonym">Muscicapa albicollis</name>
    <dbReference type="NCBI Taxonomy" id="59894"/>
    <lineage>
        <taxon>Eukaryota</taxon>
        <taxon>Metazoa</taxon>
        <taxon>Chordata</taxon>
        <taxon>Craniata</taxon>
        <taxon>Vertebrata</taxon>
        <taxon>Euteleostomi</taxon>
        <taxon>Archelosauria</taxon>
        <taxon>Archosauria</taxon>
        <taxon>Dinosauria</taxon>
        <taxon>Saurischia</taxon>
        <taxon>Theropoda</taxon>
        <taxon>Coelurosauria</taxon>
        <taxon>Aves</taxon>
        <taxon>Neognathae</taxon>
        <taxon>Neoaves</taxon>
        <taxon>Telluraves</taxon>
        <taxon>Australaves</taxon>
        <taxon>Passeriformes</taxon>
        <taxon>Muscicapidae</taxon>
        <taxon>Ficedula</taxon>
    </lineage>
</organism>
<dbReference type="InterPro" id="IPR000873">
    <property type="entry name" value="AMP-dep_synth/lig_dom"/>
</dbReference>
<evidence type="ECO:0000256" key="11">
    <source>
        <dbReference type="ARBA" id="ARBA00024565"/>
    </source>
</evidence>
<comment type="catalytic activity">
    <reaction evidence="7">
        <text>a long-chain fatty acid + ATP + CoA = a long-chain fatty acyl-CoA + AMP + diphosphate</text>
        <dbReference type="Rhea" id="RHEA:15421"/>
        <dbReference type="ChEBI" id="CHEBI:30616"/>
        <dbReference type="ChEBI" id="CHEBI:33019"/>
        <dbReference type="ChEBI" id="CHEBI:57287"/>
        <dbReference type="ChEBI" id="CHEBI:57560"/>
        <dbReference type="ChEBI" id="CHEBI:83139"/>
        <dbReference type="ChEBI" id="CHEBI:456215"/>
        <dbReference type="EC" id="6.2.1.3"/>
    </reaction>
    <physiologicalReaction direction="left-to-right" evidence="7">
        <dbReference type="Rhea" id="RHEA:15422"/>
    </physiologicalReaction>
</comment>
<dbReference type="Proteomes" id="UP000016665">
    <property type="component" value="Chromosome 13"/>
</dbReference>
<dbReference type="AlphaFoldDB" id="A0A803WCR1"/>
<keyword evidence="4" id="KW-0443">Lipid metabolism</keyword>
<accession>A0A803WCR1</accession>
<evidence type="ECO:0000313" key="17">
    <source>
        <dbReference type="Ensembl" id="ENSFALP00000032767.1"/>
    </source>
</evidence>
<evidence type="ECO:0000256" key="9">
    <source>
        <dbReference type="ARBA" id="ARBA00024532"/>
    </source>
</evidence>
<dbReference type="GO" id="GO:0047676">
    <property type="term" value="F:arachidonate-CoA ligase activity"/>
    <property type="evidence" value="ECO:0007669"/>
    <property type="project" value="UniProtKB-EC"/>
</dbReference>
<comment type="catalytic activity">
    <reaction evidence="8">
        <text>12-hydroxy-(5Z,8Z,10E,14Z)-eicosatetraenoate + ATP + CoA = 12-hydroxy-(5Z,8Z,10E,14Z)-eicosatetraenoyl-CoA + AMP + diphosphate</text>
        <dbReference type="Rhea" id="RHEA:52112"/>
        <dbReference type="ChEBI" id="CHEBI:30616"/>
        <dbReference type="ChEBI" id="CHEBI:33019"/>
        <dbReference type="ChEBI" id="CHEBI:57287"/>
        <dbReference type="ChEBI" id="CHEBI:90718"/>
        <dbReference type="ChEBI" id="CHEBI:136408"/>
        <dbReference type="ChEBI" id="CHEBI:456215"/>
    </reaction>
    <physiologicalReaction direction="left-to-right" evidence="8">
        <dbReference type="Rhea" id="RHEA:52113"/>
    </physiologicalReaction>
</comment>
<evidence type="ECO:0000256" key="6">
    <source>
        <dbReference type="ARBA" id="ARBA00024469"/>
    </source>
</evidence>
<keyword evidence="18" id="KW-1185">Reference proteome</keyword>
<dbReference type="EC" id="6.2.1.15" evidence="12"/>
<keyword evidence="4" id="KW-0276">Fatty acid metabolism</keyword>
<dbReference type="GeneTree" id="ENSGT00940000154508"/>
<gene>
    <name evidence="17" type="primary">ACSL6</name>
</gene>
<protein>
    <recommendedName>
        <fullName evidence="14">Arachidonate--CoA ligase</fullName>
        <ecNumber evidence="12">6.2.1.15</ecNumber>
        <ecNumber evidence="13">6.2.1.3</ecNumber>
    </recommendedName>
</protein>
<keyword evidence="2" id="KW-0436">Ligase</keyword>
<dbReference type="EC" id="6.2.1.3" evidence="13"/>
<dbReference type="Ensembl" id="ENSFALT00000045408.1">
    <property type="protein sequence ID" value="ENSFALP00000032767.1"/>
    <property type="gene ID" value="ENSFALG00000001062.2"/>
</dbReference>
<dbReference type="PANTHER" id="PTHR43272">
    <property type="entry name" value="LONG-CHAIN-FATTY-ACID--COA LIGASE"/>
    <property type="match status" value="1"/>
</dbReference>
<dbReference type="PANTHER" id="PTHR43272:SF54">
    <property type="entry name" value="LONG-CHAIN-FATTY-ACID--COA LIGASE 6"/>
    <property type="match status" value="1"/>
</dbReference>
<evidence type="ECO:0000256" key="14">
    <source>
        <dbReference type="ARBA" id="ARBA00032120"/>
    </source>
</evidence>
<keyword evidence="3" id="KW-0547">Nucleotide-binding</keyword>
<reference evidence="17 18" key="1">
    <citation type="journal article" date="2012" name="Nature">
        <title>The genomic landscape of species divergence in Ficedula flycatchers.</title>
        <authorList>
            <person name="Ellegren H."/>
            <person name="Smeds L."/>
            <person name="Burri R."/>
            <person name="Olason P.I."/>
            <person name="Backstrom N."/>
            <person name="Kawakami T."/>
            <person name="Kunstner A."/>
            <person name="Makinen H."/>
            <person name="Nadachowska-Brzyska K."/>
            <person name="Qvarnstrom A."/>
            <person name="Uebbing S."/>
            <person name="Wolf J.B."/>
        </authorList>
    </citation>
    <scope>NUCLEOTIDE SEQUENCE [LARGE SCALE GENOMIC DNA]</scope>
</reference>
<proteinExistence type="inferred from homology"/>
<sequence>MQSEEVEGLAGARRSVIGDSPQLLTHYYDDARTMYEVFRRGFSISENGPCLGFRKPKQPYQWLSYKEVSLRAEALGSGLLQQGCKPCTKQFIGVFAQNRPEWIISELACYTYSMVVVPLYDTLGPGAIRYIVNTADISTVICDKPEKARILLDHVERRETPGLRSIILMDPFEKELTERGKRCGVCIQTMQEVEVSLLSLSFYCFFVLSPPRPEDLSIVCFTSGTTVIQVRNLSELTRPRGAPCVFFQSQWSPTCEDVHISYLPLAHMFERMVQSVVYCHGGRIGFFQGDIRLLSDDMKALRPTIFPVVPRLLNRMYDKIFSQADTSLKRWILEFAARRKKAEVRNGIIRNDSLWDKLFFNKIQASLGGCVRMIVTGAAPASPTVLGFLRAALGCQVYEGYGQTECTAGCTFTTPGDWTSGHVGAPLPCNLIRLKDVEELNYFASKGEGEICVKGPNVFKGYLKDKERTAEALDQEGWLHTGDIGKWLPNGTLKIIDRKKHIFKLAQGEYIAPEKIENIYIRSDPVAQIYVHGDSLQAFLVGIVVPDAEVMPGWAKKRGFEGTYAELCKNKVCICTIMEDMVRLGKESGLHSFEQVKAIYIHSEMFSVQNGLLTPTLKAKRPELRDYFKKQIEELYSSISI</sequence>
<comment type="catalytic activity">
    <reaction evidence="6">
        <text>5-hydroxy-(6E,8Z,11Z,14Z)-eicosatetraenoate + ATP + CoA = 5-hydroxy-(6E,8Z,11Z,14Z)-eicosatetraenoyl-CoA + AMP + diphosphate</text>
        <dbReference type="Rhea" id="RHEA:52108"/>
        <dbReference type="ChEBI" id="CHEBI:30616"/>
        <dbReference type="ChEBI" id="CHEBI:33019"/>
        <dbReference type="ChEBI" id="CHEBI:57287"/>
        <dbReference type="ChEBI" id="CHEBI:65341"/>
        <dbReference type="ChEBI" id="CHEBI:136407"/>
        <dbReference type="ChEBI" id="CHEBI:456215"/>
    </reaction>
    <physiologicalReaction direction="left-to-right" evidence="6">
        <dbReference type="Rhea" id="RHEA:52109"/>
    </physiologicalReaction>
</comment>
<comment type="catalytic activity">
    <reaction evidence="15">
        <text>hexadecanoate + ATP + CoA = hexadecanoyl-CoA + AMP + diphosphate</text>
        <dbReference type="Rhea" id="RHEA:30751"/>
        <dbReference type="ChEBI" id="CHEBI:7896"/>
        <dbReference type="ChEBI" id="CHEBI:30616"/>
        <dbReference type="ChEBI" id="CHEBI:33019"/>
        <dbReference type="ChEBI" id="CHEBI:57287"/>
        <dbReference type="ChEBI" id="CHEBI:57379"/>
        <dbReference type="ChEBI" id="CHEBI:456215"/>
    </reaction>
    <physiologicalReaction direction="left-to-right" evidence="15">
        <dbReference type="Rhea" id="RHEA:30752"/>
    </physiologicalReaction>
</comment>
<evidence type="ECO:0000256" key="1">
    <source>
        <dbReference type="ARBA" id="ARBA00006432"/>
    </source>
</evidence>
<dbReference type="GO" id="GO:0016020">
    <property type="term" value="C:membrane"/>
    <property type="evidence" value="ECO:0007669"/>
    <property type="project" value="TreeGrafter"/>
</dbReference>
<comment type="catalytic activity">
    <reaction evidence="9">
        <text>15-hydroxy-(5Z,8Z,11Z,13E)-eicosatetraenoate + ATP + CoA = 15-hydroxy-(5Z,8Z,11Z,13E)-eicosatetraenoyl-CoA + AMP + diphosphate</text>
        <dbReference type="Rhea" id="RHEA:52116"/>
        <dbReference type="ChEBI" id="CHEBI:30616"/>
        <dbReference type="ChEBI" id="CHEBI:33019"/>
        <dbReference type="ChEBI" id="CHEBI:57287"/>
        <dbReference type="ChEBI" id="CHEBI:78832"/>
        <dbReference type="ChEBI" id="CHEBI:136409"/>
        <dbReference type="ChEBI" id="CHEBI:456215"/>
    </reaction>
    <physiologicalReaction direction="left-to-right" evidence="9">
        <dbReference type="Rhea" id="RHEA:52117"/>
    </physiologicalReaction>
</comment>
<feature type="domain" description="AMP-dependent synthetase/ligase" evidence="16">
    <location>
        <begin position="59"/>
        <end position="463"/>
    </location>
</feature>
<name>A0A803WCR1_FICAL</name>
<evidence type="ECO:0000256" key="15">
    <source>
        <dbReference type="ARBA" id="ARBA00049139"/>
    </source>
</evidence>
<evidence type="ECO:0000256" key="2">
    <source>
        <dbReference type="ARBA" id="ARBA00022598"/>
    </source>
</evidence>
<evidence type="ECO:0000256" key="5">
    <source>
        <dbReference type="ARBA" id="ARBA00022840"/>
    </source>
</evidence>
<evidence type="ECO:0000256" key="13">
    <source>
        <dbReference type="ARBA" id="ARBA00026121"/>
    </source>
</evidence>
<evidence type="ECO:0000256" key="4">
    <source>
        <dbReference type="ARBA" id="ARBA00022832"/>
    </source>
</evidence>